<organism evidence="3 4">
    <name type="scientific">Kribbella italica</name>
    <dbReference type="NCBI Taxonomy" id="1540520"/>
    <lineage>
        <taxon>Bacteria</taxon>
        <taxon>Bacillati</taxon>
        <taxon>Actinomycetota</taxon>
        <taxon>Actinomycetes</taxon>
        <taxon>Propionibacteriales</taxon>
        <taxon>Kribbellaceae</taxon>
        <taxon>Kribbella</taxon>
    </lineage>
</organism>
<dbReference type="Gene3D" id="2.40.50.100">
    <property type="match status" value="1"/>
</dbReference>
<accession>A0A7W9MVJ7</accession>
<protein>
    <submittedName>
        <fullName evidence="3">Biotin carboxyl carrier protein</fullName>
    </submittedName>
</protein>
<dbReference type="PROSITE" id="PS50968">
    <property type="entry name" value="BIOTINYL_LIPOYL"/>
    <property type="match status" value="1"/>
</dbReference>
<feature type="domain" description="Lipoyl-binding" evidence="2">
    <location>
        <begin position="1"/>
        <end position="71"/>
    </location>
</feature>
<dbReference type="EMBL" id="JACHMY010000001">
    <property type="protein sequence ID" value="MBB5837362.1"/>
    <property type="molecule type" value="Genomic_DNA"/>
</dbReference>
<reference evidence="3 4" key="1">
    <citation type="submission" date="2020-08" db="EMBL/GenBank/DDBJ databases">
        <title>Sequencing the genomes of 1000 actinobacteria strains.</title>
        <authorList>
            <person name="Klenk H.-P."/>
        </authorList>
    </citation>
    <scope>NUCLEOTIDE SEQUENCE [LARGE SCALE GENOMIC DNA]</scope>
    <source>
        <strain evidence="3 4">DSM 28967</strain>
    </source>
</reference>
<gene>
    <name evidence="3" type="ORF">HDA39_004096</name>
</gene>
<dbReference type="NCBIfam" id="NF004547">
    <property type="entry name" value="PRK05889.1"/>
    <property type="match status" value="1"/>
</dbReference>
<evidence type="ECO:0000256" key="1">
    <source>
        <dbReference type="ARBA" id="ARBA00023267"/>
    </source>
</evidence>
<dbReference type="InterPro" id="IPR011053">
    <property type="entry name" value="Single_hybrid_motif"/>
</dbReference>
<dbReference type="Proteomes" id="UP000549971">
    <property type="component" value="Unassembled WGS sequence"/>
</dbReference>
<sequence length="73" mass="7748">MSHTVVAELVANVLKVTAKAGDSVGPQDTLVILESMKMEIPVLAEVTGTITEFKVVEGEVVRDGDPIAVIEEK</sequence>
<evidence type="ECO:0000313" key="3">
    <source>
        <dbReference type="EMBL" id="MBB5837362.1"/>
    </source>
</evidence>
<dbReference type="CDD" id="cd06850">
    <property type="entry name" value="biotinyl_domain"/>
    <property type="match status" value="1"/>
</dbReference>
<dbReference type="SUPFAM" id="SSF51230">
    <property type="entry name" value="Single hybrid motif"/>
    <property type="match status" value="1"/>
</dbReference>
<comment type="caution">
    <text evidence="3">The sequence shown here is derived from an EMBL/GenBank/DDBJ whole genome shotgun (WGS) entry which is preliminary data.</text>
</comment>
<dbReference type="PANTHER" id="PTHR45266:SF3">
    <property type="entry name" value="OXALOACETATE DECARBOXYLASE ALPHA CHAIN"/>
    <property type="match status" value="1"/>
</dbReference>
<dbReference type="RefSeq" id="WP_184797331.1">
    <property type="nucleotide sequence ID" value="NZ_JACHMY010000001.1"/>
</dbReference>
<evidence type="ECO:0000259" key="2">
    <source>
        <dbReference type="PROSITE" id="PS50968"/>
    </source>
</evidence>
<name>A0A7W9MVJ7_9ACTN</name>
<evidence type="ECO:0000313" key="4">
    <source>
        <dbReference type="Proteomes" id="UP000549971"/>
    </source>
</evidence>
<dbReference type="InterPro" id="IPR000089">
    <property type="entry name" value="Biotin_lipoyl"/>
</dbReference>
<dbReference type="Pfam" id="PF00364">
    <property type="entry name" value="Biotin_lipoyl"/>
    <property type="match status" value="1"/>
</dbReference>
<proteinExistence type="predicted"/>
<dbReference type="PANTHER" id="PTHR45266">
    <property type="entry name" value="OXALOACETATE DECARBOXYLASE ALPHA CHAIN"/>
    <property type="match status" value="1"/>
</dbReference>
<keyword evidence="1" id="KW-0092">Biotin</keyword>
<dbReference type="AlphaFoldDB" id="A0A7W9MVJ7"/>
<keyword evidence="4" id="KW-1185">Reference proteome</keyword>
<dbReference type="InterPro" id="IPR050709">
    <property type="entry name" value="Biotin_Carboxyl_Carrier/Decarb"/>
</dbReference>